<feature type="transmembrane region" description="Helical" evidence="1">
    <location>
        <begin position="55"/>
        <end position="73"/>
    </location>
</feature>
<keyword evidence="1" id="KW-0472">Membrane</keyword>
<reference evidence="2 3" key="1">
    <citation type="submission" date="2018-04" db="EMBL/GenBank/DDBJ databases">
        <title>Genome sequencing of Flavobacterium sp. HYN0048.</title>
        <authorList>
            <person name="Yi H."/>
            <person name="Baek C."/>
        </authorList>
    </citation>
    <scope>NUCLEOTIDE SEQUENCE [LARGE SCALE GENOMIC DNA]</scope>
    <source>
        <strain evidence="2 3">HYN0048</strain>
    </source>
</reference>
<proteinExistence type="predicted"/>
<feature type="transmembrane region" description="Helical" evidence="1">
    <location>
        <begin position="85"/>
        <end position="104"/>
    </location>
</feature>
<organism evidence="2 3">
    <name type="scientific">Flavobacterium magnum</name>
    <dbReference type="NCBI Taxonomy" id="2162713"/>
    <lineage>
        <taxon>Bacteria</taxon>
        <taxon>Pseudomonadati</taxon>
        <taxon>Bacteroidota</taxon>
        <taxon>Flavobacteriia</taxon>
        <taxon>Flavobacteriales</taxon>
        <taxon>Flavobacteriaceae</taxon>
        <taxon>Flavobacterium</taxon>
    </lineage>
</organism>
<protein>
    <submittedName>
        <fullName evidence="2">Uncharacterized protein</fullName>
    </submittedName>
</protein>
<sequence>MVLSVQAYCQDLVYKSGATILNSENQKLSPDQIREIMASNSEAVDLYNSGRNKKILGDFFLFTGIGLMAEETIRGLTSDIDFPTTLFYAGVAATIVALPIRIGYKKRMRSAVAGYNNKSTASLFNGVIVIGNRNGIGFCLNVN</sequence>
<keyword evidence="1" id="KW-1133">Transmembrane helix</keyword>
<keyword evidence="1" id="KW-0812">Transmembrane</keyword>
<name>A0A2S0RGJ8_9FLAO</name>
<accession>A0A2S0RGJ8</accession>
<dbReference type="Proteomes" id="UP000244193">
    <property type="component" value="Chromosome"/>
</dbReference>
<gene>
    <name evidence="2" type="ORF">HYN48_12190</name>
</gene>
<evidence type="ECO:0000256" key="1">
    <source>
        <dbReference type="SAM" id="Phobius"/>
    </source>
</evidence>
<dbReference type="KEGG" id="fmg:HYN48_12190"/>
<dbReference type="AlphaFoldDB" id="A0A2S0RGJ8"/>
<keyword evidence="3" id="KW-1185">Reference proteome</keyword>
<evidence type="ECO:0000313" key="3">
    <source>
        <dbReference type="Proteomes" id="UP000244193"/>
    </source>
</evidence>
<evidence type="ECO:0000313" key="2">
    <source>
        <dbReference type="EMBL" id="AWA30776.1"/>
    </source>
</evidence>
<dbReference type="EMBL" id="CP028811">
    <property type="protein sequence ID" value="AWA30776.1"/>
    <property type="molecule type" value="Genomic_DNA"/>
</dbReference>